<dbReference type="Proteomes" id="UP000325577">
    <property type="component" value="Linkage Group LG19"/>
</dbReference>
<evidence type="ECO:0000313" key="2">
    <source>
        <dbReference type="EMBL" id="KAA8532340.1"/>
    </source>
</evidence>
<reference evidence="2 3" key="1">
    <citation type="submission" date="2019-09" db="EMBL/GenBank/DDBJ databases">
        <title>A chromosome-level genome assembly of the Chinese tupelo Nyssa sinensis.</title>
        <authorList>
            <person name="Yang X."/>
            <person name="Kang M."/>
            <person name="Yang Y."/>
            <person name="Xiong H."/>
            <person name="Wang M."/>
            <person name="Zhang Z."/>
            <person name="Wang Z."/>
            <person name="Wu H."/>
            <person name="Ma T."/>
            <person name="Liu J."/>
            <person name="Xi Z."/>
        </authorList>
    </citation>
    <scope>NUCLEOTIDE SEQUENCE [LARGE SCALE GENOMIC DNA]</scope>
    <source>
        <strain evidence="2">J267</strain>
        <tissue evidence="2">Leaf</tissue>
    </source>
</reference>
<evidence type="ECO:0000313" key="3">
    <source>
        <dbReference type="Proteomes" id="UP000325577"/>
    </source>
</evidence>
<evidence type="ECO:0000256" key="1">
    <source>
        <dbReference type="SAM" id="MobiDB-lite"/>
    </source>
</evidence>
<sequence>MSHQEKENHRLSASNSIEDEEDSSESNNEVNNADVEDAFESKDLEASHFTYDSLGEIRYESHDLESQLQLQLLSSNKIAQKIKELKKKVEDTEVELGIAHSLIDNLKEELAESFNAVSLQDSKIILLGNEVIDLKRQISELRSNLSIVETTTSEAKTRHHFKIEATRVAAGEEAKG</sequence>
<gene>
    <name evidence="2" type="ORF">F0562_032405</name>
</gene>
<name>A0A5J5ANU4_9ASTE</name>
<proteinExistence type="predicted"/>
<dbReference type="AlphaFoldDB" id="A0A5J5ANU4"/>
<accession>A0A5J5ANU4</accession>
<feature type="compositionally biased region" description="Basic and acidic residues" evidence="1">
    <location>
        <begin position="1"/>
        <end position="10"/>
    </location>
</feature>
<keyword evidence="3" id="KW-1185">Reference proteome</keyword>
<dbReference type="OrthoDB" id="6436679at2759"/>
<organism evidence="2 3">
    <name type="scientific">Nyssa sinensis</name>
    <dbReference type="NCBI Taxonomy" id="561372"/>
    <lineage>
        <taxon>Eukaryota</taxon>
        <taxon>Viridiplantae</taxon>
        <taxon>Streptophyta</taxon>
        <taxon>Embryophyta</taxon>
        <taxon>Tracheophyta</taxon>
        <taxon>Spermatophyta</taxon>
        <taxon>Magnoliopsida</taxon>
        <taxon>eudicotyledons</taxon>
        <taxon>Gunneridae</taxon>
        <taxon>Pentapetalae</taxon>
        <taxon>asterids</taxon>
        <taxon>Cornales</taxon>
        <taxon>Nyssaceae</taxon>
        <taxon>Nyssa</taxon>
    </lineage>
</organism>
<feature type="region of interest" description="Disordered" evidence="1">
    <location>
        <begin position="1"/>
        <end position="41"/>
    </location>
</feature>
<dbReference type="EMBL" id="CM018042">
    <property type="protein sequence ID" value="KAA8532340.1"/>
    <property type="molecule type" value="Genomic_DNA"/>
</dbReference>
<protein>
    <submittedName>
        <fullName evidence="2">Uncharacterized protein</fullName>
    </submittedName>
</protein>